<evidence type="ECO:0000256" key="1">
    <source>
        <dbReference type="SAM" id="MobiDB-lite"/>
    </source>
</evidence>
<protein>
    <submittedName>
        <fullName evidence="4">Transmembrane signal receptor</fullName>
    </submittedName>
</protein>
<name>A0AAV3R591_LITER</name>
<accession>A0AAV3R591</accession>
<dbReference type="Pfam" id="PF07727">
    <property type="entry name" value="RVT_2"/>
    <property type="match status" value="1"/>
</dbReference>
<keyword evidence="4" id="KW-0472">Membrane</keyword>
<dbReference type="Proteomes" id="UP001454036">
    <property type="component" value="Unassembled WGS sequence"/>
</dbReference>
<dbReference type="CDD" id="cd09272">
    <property type="entry name" value="RNase_HI_RT_Ty1"/>
    <property type="match status" value="1"/>
</dbReference>
<keyword evidence="4" id="KW-0812">Transmembrane</keyword>
<dbReference type="InterPro" id="IPR013103">
    <property type="entry name" value="RVT_2"/>
</dbReference>
<dbReference type="PANTHER" id="PTHR11439">
    <property type="entry name" value="GAG-POL-RELATED RETROTRANSPOSON"/>
    <property type="match status" value="1"/>
</dbReference>
<evidence type="ECO:0000313" key="4">
    <source>
        <dbReference type="EMBL" id="GAA0171574.1"/>
    </source>
</evidence>
<dbReference type="Pfam" id="PF25597">
    <property type="entry name" value="SH3_retrovirus"/>
    <property type="match status" value="1"/>
</dbReference>
<feature type="region of interest" description="Disordered" evidence="1">
    <location>
        <begin position="267"/>
        <end position="314"/>
    </location>
</feature>
<dbReference type="InterPro" id="IPR057670">
    <property type="entry name" value="SH3_retrovirus"/>
</dbReference>
<proteinExistence type="predicted"/>
<dbReference type="EMBL" id="BAABME010007733">
    <property type="protein sequence ID" value="GAA0171574.1"/>
    <property type="molecule type" value="Genomic_DNA"/>
</dbReference>
<dbReference type="SUPFAM" id="SSF56672">
    <property type="entry name" value="DNA/RNA polymerases"/>
    <property type="match status" value="1"/>
</dbReference>
<feature type="compositionally biased region" description="Basic and acidic residues" evidence="1">
    <location>
        <begin position="300"/>
        <end position="314"/>
    </location>
</feature>
<keyword evidence="4" id="KW-0675">Receptor</keyword>
<dbReference type="PANTHER" id="PTHR11439:SF470">
    <property type="entry name" value="CYSTEINE-RICH RLK (RECEPTOR-LIKE PROTEIN KINASE) 8"/>
    <property type="match status" value="1"/>
</dbReference>
<feature type="domain" description="Retroviral polymerase SH3-like" evidence="3">
    <location>
        <begin position="171"/>
        <end position="232"/>
    </location>
</feature>
<evidence type="ECO:0000259" key="3">
    <source>
        <dbReference type="Pfam" id="PF25597"/>
    </source>
</evidence>
<organism evidence="4 5">
    <name type="scientific">Lithospermum erythrorhizon</name>
    <name type="common">Purple gromwell</name>
    <name type="synonym">Lithospermum officinale var. erythrorhizon</name>
    <dbReference type="NCBI Taxonomy" id="34254"/>
    <lineage>
        <taxon>Eukaryota</taxon>
        <taxon>Viridiplantae</taxon>
        <taxon>Streptophyta</taxon>
        <taxon>Embryophyta</taxon>
        <taxon>Tracheophyta</taxon>
        <taxon>Spermatophyta</taxon>
        <taxon>Magnoliopsida</taxon>
        <taxon>eudicotyledons</taxon>
        <taxon>Gunneridae</taxon>
        <taxon>Pentapetalae</taxon>
        <taxon>asterids</taxon>
        <taxon>lamiids</taxon>
        <taxon>Boraginales</taxon>
        <taxon>Boraginaceae</taxon>
        <taxon>Boraginoideae</taxon>
        <taxon>Lithospermeae</taxon>
        <taxon>Lithospermum</taxon>
    </lineage>
</organism>
<reference evidence="4 5" key="1">
    <citation type="submission" date="2024-01" db="EMBL/GenBank/DDBJ databases">
        <title>The complete chloroplast genome sequence of Lithospermum erythrorhizon: insights into the phylogenetic relationship among Boraginaceae species and the maternal lineages of purple gromwells.</title>
        <authorList>
            <person name="Okada T."/>
            <person name="Watanabe K."/>
        </authorList>
    </citation>
    <scope>NUCLEOTIDE SEQUENCE [LARGE SCALE GENOMIC DNA]</scope>
</reference>
<dbReference type="InterPro" id="IPR043502">
    <property type="entry name" value="DNA/RNA_pol_sf"/>
</dbReference>
<evidence type="ECO:0000313" key="5">
    <source>
        <dbReference type="Proteomes" id="UP001454036"/>
    </source>
</evidence>
<feature type="domain" description="Reverse transcriptase Ty1/copia-type" evidence="2">
    <location>
        <begin position="399"/>
        <end position="481"/>
    </location>
</feature>
<keyword evidence="5" id="KW-1185">Reference proteome</keyword>
<sequence length="650" mass="73051">MVVVFCVFDLGEKFQGKEDNDRLHEFSCGVYVEKFALRSSLLSQDPPPTLDRGLSCYCARQWGGHTWDNGAALATGQAGQVHAFGPGLSDADWSKLRTFLGYSDPGTDEHMVGRAPRVQANLPIMFWGECILTAGYLINHTPSSVLQFKSSYELLYGKPPIYSNLHVFGALCWAHNQKSKLDKFNSRSRRCIFVGYPFGKKGGKLLDLDSCEYFVSRDVVFYEHEFPFASSSPRNEVPLVSPNVVCSSDEEDEDLEGDLGGGVAVSPLPGPAKQAGVSNEPPSLVPPGVVGVSDGSARGESTESRDGNGGDMRIDVEDLGRSKRVKYSFVKLKDYVTHTVQSFRVCSHRTKPRSFKEEMKYPQWREAMKKEIEALEDNGMWSVVQLPEGKKELGTEWVYKGTVRLHVLVYVDDLIIVGNNSEVVSKFKKYLGNCFHMKDFCILKYFLGVKVARSQKRIFLNQQIYAIDIISETGLLGAKPVGFLMEQNQHLAHSTSAPLKDSERYHRLVGQLLYLSFTRPDLSFAIHVLSQFMHEPRLDRWTAALLVETVSRSSVEAEYRSMAIITYELNYLKGLLRCFGVFHAGSIELLCDSQSVMYLAQNPVFHERTKHIKIGCHFQRDAVLDGTIRLTHVSTRNRLADIFTKAFGKR</sequence>
<evidence type="ECO:0000259" key="2">
    <source>
        <dbReference type="Pfam" id="PF07727"/>
    </source>
</evidence>
<comment type="caution">
    <text evidence="4">The sequence shown here is derived from an EMBL/GenBank/DDBJ whole genome shotgun (WGS) entry which is preliminary data.</text>
</comment>
<gene>
    <name evidence="4" type="ORF">LIER_25572</name>
</gene>
<dbReference type="AlphaFoldDB" id="A0AAV3R591"/>
<feature type="compositionally biased region" description="Low complexity" evidence="1">
    <location>
        <begin position="286"/>
        <end position="296"/>
    </location>
</feature>